<organism evidence="2 3">
    <name type="scientific">Symbiodinium microadriaticum</name>
    <name type="common">Dinoflagellate</name>
    <name type="synonym">Zooxanthella microadriatica</name>
    <dbReference type="NCBI Taxonomy" id="2951"/>
    <lineage>
        <taxon>Eukaryota</taxon>
        <taxon>Sar</taxon>
        <taxon>Alveolata</taxon>
        <taxon>Dinophyceae</taxon>
        <taxon>Suessiales</taxon>
        <taxon>Symbiodiniaceae</taxon>
        <taxon>Symbiodinium</taxon>
    </lineage>
</organism>
<feature type="compositionally biased region" description="Polar residues" evidence="1">
    <location>
        <begin position="300"/>
        <end position="318"/>
    </location>
</feature>
<dbReference type="EMBL" id="LSRX01000566">
    <property type="protein sequence ID" value="OLP93851.1"/>
    <property type="molecule type" value="Genomic_DNA"/>
</dbReference>
<feature type="region of interest" description="Disordered" evidence="1">
    <location>
        <begin position="225"/>
        <end position="331"/>
    </location>
</feature>
<keyword evidence="3" id="KW-1185">Reference proteome</keyword>
<comment type="caution">
    <text evidence="2">The sequence shown here is derived from an EMBL/GenBank/DDBJ whole genome shotgun (WGS) entry which is preliminary data.</text>
</comment>
<dbReference type="OrthoDB" id="10281874at2759"/>
<evidence type="ECO:0008006" key="4">
    <source>
        <dbReference type="Google" id="ProtNLM"/>
    </source>
</evidence>
<protein>
    <recommendedName>
        <fullName evidence="4">Reverse transcriptase Ty1/copia-type domain-containing protein</fullName>
    </recommendedName>
</protein>
<evidence type="ECO:0000313" key="3">
    <source>
        <dbReference type="Proteomes" id="UP000186817"/>
    </source>
</evidence>
<proteinExistence type="predicted"/>
<dbReference type="AlphaFoldDB" id="A0A1Q9DF97"/>
<gene>
    <name evidence="2" type="ORF">AK812_SmicGene24197</name>
</gene>
<feature type="compositionally biased region" description="Low complexity" evidence="1">
    <location>
        <begin position="264"/>
        <end position="299"/>
    </location>
</feature>
<reference evidence="2 3" key="1">
    <citation type="submission" date="2016-02" db="EMBL/GenBank/DDBJ databases">
        <title>Genome analysis of coral dinoflagellate symbionts highlights evolutionary adaptations to a symbiotic lifestyle.</title>
        <authorList>
            <person name="Aranda M."/>
            <person name="Li Y."/>
            <person name="Liew Y.J."/>
            <person name="Baumgarten S."/>
            <person name="Simakov O."/>
            <person name="Wilson M."/>
            <person name="Piel J."/>
            <person name="Ashoor H."/>
            <person name="Bougouffa S."/>
            <person name="Bajic V.B."/>
            <person name="Ryu T."/>
            <person name="Ravasi T."/>
            <person name="Bayer T."/>
            <person name="Micklem G."/>
            <person name="Kim H."/>
            <person name="Bhak J."/>
            <person name="Lajeunesse T.C."/>
            <person name="Voolstra C.R."/>
        </authorList>
    </citation>
    <scope>NUCLEOTIDE SEQUENCE [LARGE SCALE GENOMIC DNA]</scope>
    <source>
        <strain evidence="2 3">CCMP2467</strain>
    </source>
</reference>
<accession>A0A1Q9DF97</accession>
<dbReference type="Proteomes" id="UP000186817">
    <property type="component" value="Unassembled WGS sequence"/>
</dbReference>
<sequence>MTASAIHLEVLDQDPFITMYLAASALNSTEYTAGYSSFQWAYGRGYSLTDEDVRTISAADYKDEFVKLVSARERAEAVAIRTRAQRVLSKLSNTSVRQPLRTYKPMDLVKVWGRVWPKQQFQGSRGGLRKSGKPHWIGPARMVFNEVLPHQETDDERRHIVWVLIGSQLFRCSAHSVRPVTPTEQFPFETSGEEQPSQWRSLADVLPKREYQDLTDQIPDIGEVEEPALPALPDPTTMATPTRRLVKKTALKEKSRTTAPSRQTIPETSSTTTATPSPQTVPETSSTTTATSSQQVDSTGAGQDQAITGSSGDGTANVSRDGLGRDQVEPTAKAFERNPVLYLIKKMKDAEVSLARLPAHEKVLFERAKMKEVDSLLKNEAVRRCLDQQEIWKAYESNRIVRARGVLTWKLTRTEEKEEAQQDRATNEKTVYIRDTTKKAKARIVLLGFEHPNLLDPTFKTARRVQSTVGRNLLYALAVPHQWPIEGLDLTTVFLQTQATEADQEGIMRILQNIYGSTTTPRGLWLYLHKTLTKLGAQPVLGERCLWIFLSKRDMDGDHPRLLGAMGGHMDDFYRVGDGSAEWLEIRNAINNRAYKWGMTKVKNYRHAGTDISTVTDKRGLMKIVVNQDYYTEGLPDLDIPPDRLRSDVPLERKDMDACRTSLGALQWLAIQSQPYLCARCNLFLTDLVTNGTMMVAREIQELVAEARREPFSLVFEKFINAKH</sequence>
<evidence type="ECO:0000313" key="2">
    <source>
        <dbReference type="EMBL" id="OLP93851.1"/>
    </source>
</evidence>
<evidence type="ECO:0000256" key="1">
    <source>
        <dbReference type="SAM" id="MobiDB-lite"/>
    </source>
</evidence>
<name>A0A1Q9DF97_SYMMI</name>